<evidence type="ECO:0000256" key="9">
    <source>
        <dbReference type="ARBA" id="ARBA00022777"/>
    </source>
</evidence>
<protein>
    <recommendedName>
        <fullName evidence="4 13">Tetraacyldisaccharide 4'-kinase</fullName>
        <ecNumber evidence="3 13">2.7.1.130</ecNumber>
    </recommendedName>
    <alternativeName>
        <fullName evidence="12 13">Lipid A 4'-kinase</fullName>
    </alternativeName>
</protein>
<evidence type="ECO:0000256" key="2">
    <source>
        <dbReference type="ARBA" id="ARBA00004870"/>
    </source>
</evidence>
<dbReference type="PANTHER" id="PTHR42724">
    <property type="entry name" value="TETRAACYLDISACCHARIDE 4'-KINASE"/>
    <property type="match status" value="1"/>
</dbReference>
<sequence>MLQLLRKIAFPISLIYALVVYVRNFLFDIGVFSSKSYQTPTICVGNLSVGGTGKTPMTEYLLRILSDRDVAVLSRGYKRKSKGFYLANAKSTVLELGDEPYQIHQKFPEVAVAVDADRRKGIEKLESLIKPDVIVLDDAFQHRKVKPSFSILLTTYRNLYVDDWYLPTGSLRDAKKEAKRADLIIVTKCPKELLEDEKHAITAKLKPRKHQKVLFASLRYHDCVTDGGEEKIQLSQLKNKQVALVTGIASPEPLVEHLKTVGVDFEHFEFGDHHHFTHKEIEQFQGYEMVLTTEKDFVRLKGRAENLYFLEIAHSFSSDDEVVLKNAVEGSL</sequence>
<keyword evidence="10 13" id="KW-0067">ATP-binding</keyword>
<keyword evidence="6 13" id="KW-0441">Lipid A biosynthesis</keyword>
<evidence type="ECO:0000256" key="1">
    <source>
        <dbReference type="ARBA" id="ARBA00002274"/>
    </source>
</evidence>
<gene>
    <name evidence="13 14" type="primary">lpxK</name>
    <name evidence="14" type="ORF">PY092_05295</name>
</gene>
<comment type="function">
    <text evidence="1 13">Transfers the gamma-phosphate of ATP to the 4'-position of a tetraacyldisaccharide 1-phosphate intermediate (termed DS-1-P) to form tetraacyldisaccharide 1,4'-bis-phosphate (lipid IVA).</text>
</comment>
<proteinExistence type="inferred from homology"/>
<dbReference type="EMBL" id="JARFVB010000002">
    <property type="protein sequence ID" value="MDF0715553.1"/>
    <property type="molecule type" value="Genomic_DNA"/>
</dbReference>
<dbReference type="HAMAP" id="MF_00409">
    <property type="entry name" value="LpxK"/>
    <property type="match status" value="1"/>
</dbReference>
<dbReference type="Proteomes" id="UP001221366">
    <property type="component" value="Unassembled WGS sequence"/>
</dbReference>
<evidence type="ECO:0000256" key="3">
    <source>
        <dbReference type="ARBA" id="ARBA00012071"/>
    </source>
</evidence>
<evidence type="ECO:0000256" key="4">
    <source>
        <dbReference type="ARBA" id="ARBA00016436"/>
    </source>
</evidence>
<dbReference type="SUPFAM" id="SSF52540">
    <property type="entry name" value="P-loop containing nucleoside triphosphate hydrolases"/>
    <property type="match status" value="1"/>
</dbReference>
<dbReference type="RefSeq" id="WP_275614808.1">
    <property type="nucleotide sequence ID" value="NZ_JARFVB010000002.1"/>
</dbReference>
<keyword evidence="15" id="KW-1185">Reference proteome</keyword>
<dbReference type="InterPro" id="IPR027417">
    <property type="entry name" value="P-loop_NTPase"/>
</dbReference>
<evidence type="ECO:0000256" key="11">
    <source>
        <dbReference type="ARBA" id="ARBA00023098"/>
    </source>
</evidence>
<dbReference type="EC" id="2.7.1.130" evidence="3 13"/>
<evidence type="ECO:0000313" key="15">
    <source>
        <dbReference type="Proteomes" id="UP001221366"/>
    </source>
</evidence>
<name>A0ABT5XWI4_9FLAO</name>
<evidence type="ECO:0000256" key="7">
    <source>
        <dbReference type="ARBA" id="ARBA00022679"/>
    </source>
</evidence>
<evidence type="ECO:0000256" key="6">
    <source>
        <dbReference type="ARBA" id="ARBA00022556"/>
    </source>
</evidence>
<comment type="catalytic activity">
    <reaction evidence="13">
        <text>a lipid A disaccharide + ATP = a lipid IVA + ADP + H(+)</text>
        <dbReference type="Rhea" id="RHEA:67840"/>
        <dbReference type="ChEBI" id="CHEBI:15378"/>
        <dbReference type="ChEBI" id="CHEBI:30616"/>
        <dbReference type="ChEBI" id="CHEBI:176343"/>
        <dbReference type="ChEBI" id="CHEBI:176425"/>
        <dbReference type="ChEBI" id="CHEBI:456216"/>
        <dbReference type="EC" id="2.7.1.130"/>
    </reaction>
</comment>
<dbReference type="Pfam" id="PF02606">
    <property type="entry name" value="LpxK"/>
    <property type="match status" value="1"/>
</dbReference>
<dbReference type="NCBIfam" id="TIGR00682">
    <property type="entry name" value="lpxK"/>
    <property type="match status" value="1"/>
</dbReference>
<dbReference type="GO" id="GO:0009029">
    <property type="term" value="F:lipid-A 4'-kinase activity"/>
    <property type="evidence" value="ECO:0007669"/>
    <property type="project" value="UniProtKB-EC"/>
</dbReference>
<keyword evidence="5 13" id="KW-0444">Lipid biosynthesis</keyword>
<comment type="caution">
    <text evidence="14">The sequence shown here is derived from an EMBL/GenBank/DDBJ whole genome shotgun (WGS) entry which is preliminary data.</text>
</comment>
<evidence type="ECO:0000313" key="14">
    <source>
        <dbReference type="EMBL" id="MDF0715553.1"/>
    </source>
</evidence>
<accession>A0ABT5XWI4</accession>
<evidence type="ECO:0000256" key="13">
    <source>
        <dbReference type="HAMAP-Rule" id="MF_00409"/>
    </source>
</evidence>
<comment type="similarity">
    <text evidence="13">Belongs to the LpxK family.</text>
</comment>
<evidence type="ECO:0000256" key="8">
    <source>
        <dbReference type="ARBA" id="ARBA00022741"/>
    </source>
</evidence>
<comment type="pathway">
    <text evidence="2 13">Glycolipid biosynthesis; lipid IV(A) biosynthesis; lipid IV(A) from (3R)-3-hydroxytetradecanoyl-[acyl-carrier-protein] and UDP-N-acetyl-alpha-D-glucosamine: step 6/6.</text>
</comment>
<keyword evidence="11 13" id="KW-0443">Lipid metabolism</keyword>
<keyword evidence="9 13" id="KW-0418">Kinase</keyword>
<evidence type="ECO:0000256" key="12">
    <source>
        <dbReference type="ARBA" id="ARBA00029757"/>
    </source>
</evidence>
<dbReference type="PANTHER" id="PTHR42724:SF1">
    <property type="entry name" value="TETRAACYLDISACCHARIDE 4'-KINASE, MITOCHONDRIAL-RELATED"/>
    <property type="match status" value="1"/>
</dbReference>
<evidence type="ECO:0000256" key="10">
    <source>
        <dbReference type="ARBA" id="ARBA00022840"/>
    </source>
</evidence>
<evidence type="ECO:0000256" key="5">
    <source>
        <dbReference type="ARBA" id="ARBA00022516"/>
    </source>
</evidence>
<dbReference type="InterPro" id="IPR003758">
    <property type="entry name" value="LpxK"/>
</dbReference>
<organism evidence="14 15">
    <name type="scientific">Flagellimonas yonaguniensis</name>
    <dbReference type="NCBI Taxonomy" id="3031325"/>
    <lineage>
        <taxon>Bacteria</taxon>
        <taxon>Pseudomonadati</taxon>
        <taxon>Bacteroidota</taxon>
        <taxon>Flavobacteriia</taxon>
        <taxon>Flavobacteriales</taxon>
        <taxon>Flavobacteriaceae</taxon>
        <taxon>Flagellimonas</taxon>
    </lineage>
</organism>
<reference evidence="14 15" key="1">
    <citation type="submission" date="2023-03" db="EMBL/GenBank/DDBJ databases">
        <title>Muricauda XX sp. nov. and Muricauda XXX sp. nov., two novel species isolated from Okinawa Trough.</title>
        <authorList>
            <person name="Cao W."/>
            <person name="Deng X."/>
        </authorList>
    </citation>
    <scope>NUCLEOTIDE SEQUENCE [LARGE SCALE GENOMIC DNA]</scope>
    <source>
        <strain evidence="14 15">334s03</strain>
    </source>
</reference>
<feature type="binding site" evidence="13">
    <location>
        <begin position="48"/>
        <end position="55"/>
    </location>
    <ligand>
        <name>ATP</name>
        <dbReference type="ChEBI" id="CHEBI:30616"/>
    </ligand>
</feature>
<keyword evidence="7 13" id="KW-0808">Transferase</keyword>
<keyword evidence="8 13" id="KW-0547">Nucleotide-binding</keyword>